<gene>
    <name evidence="3" type="ORF">PV10_08508</name>
</gene>
<dbReference type="GeneID" id="27326353"/>
<name>A0A0D1WJ13_EXOME</name>
<feature type="region of interest" description="Disordered" evidence="1">
    <location>
        <begin position="448"/>
        <end position="667"/>
    </location>
</feature>
<dbReference type="VEuPathDB" id="FungiDB:PV10_08508"/>
<dbReference type="InterPro" id="IPR058706">
    <property type="entry name" value="zf-C2H2_AHC1-like"/>
</dbReference>
<feature type="compositionally biased region" description="Basic and acidic residues" evidence="1">
    <location>
        <begin position="62"/>
        <end position="72"/>
    </location>
</feature>
<feature type="region of interest" description="Disordered" evidence="1">
    <location>
        <begin position="261"/>
        <end position="301"/>
    </location>
</feature>
<feature type="domain" description="AHC1-like C2H2 zinc-finger" evidence="2">
    <location>
        <begin position="307"/>
        <end position="353"/>
    </location>
</feature>
<feature type="compositionally biased region" description="Acidic residues" evidence="1">
    <location>
        <begin position="456"/>
        <end position="470"/>
    </location>
</feature>
<organism evidence="3 4">
    <name type="scientific">Exophiala mesophila</name>
    <name type="common">Black yeast-like fungus</name>
    <dbReference type="NCBI Taxonomy" id="212818"/>
    <lineage>
        <taxon>Eukaryota</taxon>
        <taxon>Fungi</taxon>
        <taxon>Dikarya</taxon>
        <taxon>Ascomycota</taxon>
        <taxon>Pezizomycotina</taxon>
        <taxon>Eurotiomycetes</taxon>
        <taxon>Chaetothyriomycetidae</taxon>
        <taxon>Chaetothyriales</taxon>
        <taxon>Herpotrichiellaceae</taxon>
        <taxon>Exophiala</taxon>
    </lineage>
</organism>
<protein>
    <recommendedName>
        <fullName evidence="2">AHC1-like C2H2 zinc-finger domain-containing protein</fullName>
    </recommendedName>
</protein>
<feature type="compositionally biased region" description="Polar residues" evidence="1">
    <location>
        <begin position="265"/>
        <end position="286"/>
    </location>
</feature>
<feature type="compositionally biased region" description="Basic and acidic residues" evidence="1">
    <location>
        <begin position="39"/>
        <end position="51"/>
    </location>
</feature>
<dbReference type="AlphaFoldDB" id="A0A0D1WJ13"/>
<evidence type="ECO:0000313" key="4">
    <source>
        <dbReference type="Proteomes" id="UP000054302"/>
    </source>
</evidence>
<feature type="compositionally biased region" description="Basic and acidic residues" evidence="1">
    <location>
        <begin position="632"/>
        <end position="642"/>
    </location>
</feature>
<evidence type="ECO:0000313" key="3">
    <source>
        <dbReference type="EMBL" id="KIV88875.1"/>
    </source>
</evidence>
<feature type="region of interest" description="Disordered" evidence="1">
    <location>
        <begin position="188"/>
        <end position="220"/>
    </location>
</feature>
<feature type="compositionally biased region" description="Basic residues" evidence="1">
    <location>
        <begin position="620"/>
        <end position="629"/>
    </location>
</feature>
<sequence>MVGQPIAARADQQQQTMLRLLAWTGCDKINSPEMRMFVPHKDSPGVPEFDHSLAPSSLKRKQSLDHRSQPDRKRTKLPENGVRSPSKQLSAVPNNPASSTPSPAPSMSIEGTTSLPTPPEVKSEELEMARESQRVASAPSRDSVRDIIQTQMSLEILLKHNELRLIDQEIAKAQVALEQLRRCTEIPYPATQQPSLGVSNGTGPSRRSTYKSTLPQSPAPWGVTDGPYARHYAQWLLPSPRFDGGEPESFIQSTAGKYPMKSRSMRGSFTDSPLHATNSARSQRSGKLTALPAGYGQPKEKATGPMILKRKSDGVQVKLVCPDCGRHDFGSAQGFINHCRIGHGRSFASHDAAAEACGEPVEYDESGAMVGVEPVVTPVTGNVHPLIRSAKLMQPASAPVVTAQKTGTSRQKAKNISPDFKASTLTPHLSDLVKNSGLGIDLQEMVSTAKEKVEIPEPESEDDESEEEIMVQETAPGRHPQVAGSKQLHKPAKSPMSSPALSHSIMRSTPTLRGGGIHPGEVTQHSPPQQRLSNIPIPTPESLPIESPADPSPISESNQAPSLVDDDEEYEPHSPDSSSVCDEHDVEEVEFEVQDDEDDEDTRSVRPPPEFQTSCATARPHSHTRRPSAIRRQGEDREEKHVSFVSPSPARELAIPRQGGDRKRRRV</sequence>
<keyword evidence="4" id="KW-1185">Reference proteome</keyword>
<dbReference type="Proteomes" id="UP000054302">
    <property type="component" value="Unassembled WGS sequence"/>
</dbReference>
<proteinExistence type="predicted"/>
<reference evidence="3 4" key="1">
    <citation type="submission" date="2015-01" db="EMBL/GenBank/DDBJ databases">
        <title>The Genome Sequence of Exophiala mesophila CBS40295.</title>
        <authorList>
            <consortium name="The Broad Institute Genomics Platform"/>
            <person name="Cuomo C."/>
            <person name="de Hoog S."/>
            <person name="Gorbushina A."/>
            <person name="Stielow B."/>
            <person name="Teixiera M."/>
            <person name="Abouelleil A."/>
            <person name="Chapman S.B."/>
            <person name="Priest M."/>
            <person name="Young S.K."/>
            <person name="Wortman J."/>
            <person name="Nusbaum C."/>
            <person name="Birren B."/>
        </authorList>
    </citation>
    <scope>NUCLEOTIDE SEQUENCE [LARGE SCALE GENOMIC DNA]</scope>
    <source>
        <strain evidence="3 4">CBS 40295</strain>
    </source>
</reference>
<evidence type="ECO:0000259" key="2">
    <source>
        <dbReference type="Pfam" id="PF25909"/>
    </source>
</evidence>
<feature type="compositionally biased region" description="Basic and acidic residues" evidence="1">
    <location>
        <begin position="121"/>
        <end position="133"/>
    </location>
</feature>
<feature type="compositionally biased region" description="Acidic residues" evidence="1">
    <location>
        <begin position="584"/>
        <end position="601"/>
    </location>
</feature>
<dbReference type="RefSeq" id="XP_016220449.1">
    <property type="nucleotide sequence ID" value="XM_016373538.1"/>
</dbReference>
<dbReference type="OrthoDB" id="5355528at2759"/>
<dbReference type="STRING" id="212818.A0A0D1WJ13"/>
<evidence type="ECO:0000256" key="1">
    <source>
        <dbReference type="SAM" id="MobiDB-lite"/>
    </source>
</evidence>
<dbReference type="EMBL" id="KN847525">
    <property type="protein sequence ID" value="KIV88875.1"/>
    <property type="molecule type" value="Genomic_DNA"/>
</dbReference>
<dbReference type="HOGENOM" id="CLU_016272_0_0_1"/>
<feature type="region of interest" description="Disordered" evidence="1">
    <location>
        <begin position="35"/>
        <end position="138"/>
    </location>
</feature>
<feature type="compositionally biased region" description="Polar residues" evidence="1">
    <location>
        <begin position="495"/>
        <end position="511"/>
    </location>
</feature>
<feature type="compositionally biased region" description="Polar residues" evidence="1">
    <location>
        <begin position="523"/>
        <end position="533"/>
    </location>
</feature>
<feature type="compositionally biased region" description="Polar residues" evidence="1">
    <location>
        <begin position="190"/>
        <end position="216"/>
    </location>
</feature>
<feature type="compositionally biased region" description="Low complexity" evidence="1">
    <location>
        <begin position="90"/>
        <end position="101"/>
    </location>
</feature>
<dbReference type="OMA" id="TRHYAKW"/>
<accession>A0A0D1WJ13</accession>
<dbReference type="Pfam" id="PF25909">
    <property type="entry name" value="zf-C2H2_AHC1"/>
    <property type="match status" value="1"/>
</dbReference>